<dbReference type="EMBL" id="JAIWJX010000002">
    <property type="protein sequence ID" value="MCK6257202.1"/>
    <property type="molecule type" value="Genomic_DNA"/>
</dbReference>
<evidence type="ECO:0000313" key="1">
    <source>
        <dbReference type="EMBL" id="MCK6257202.1"/>
    </source>
</evidence>
<dbReference type="Proteomes" id="UP001139011">
    <property type="component" value="Unassembled WGS sequence"/>
</dbReference>
<comment type="caution">
    <text evidence="1">The sequence shown here is derived from an EMBL/GenBank/DDBJ whole genome shotgun (WGS) entry which is preliminary data.</text>
</comment>
<organism evidence="1 2">
    <name type="scientific">Fictibacillus marinisediminis</name>
    <dbReference type="NCBI Taxonomy" id="2878389"/>
    <lineage>
        <taxon>Bacteria</taxon>
        <taxon>Bacillati</taxon>
        <taxon>Bacillota</taxon>
        <taxon>Bacilli</taxon>
        <taxon>Bacillales</taxon>
        <taxon>Fictibacillaceae</taxon>
        <taxon>Fictibacillus</taxon>
    </lineage>
</organism>
<dbReference type="AlphaFoldDB" id="A0A9X2BFD3"/>
<evidence type="ECO:0000313" key="2">
    <source>
        <dbReference type="Proteomes" id="UP001139011"/>
    </source>
</evidence>
<reference evidence="1" key="1">
    <citation type="submission" date="2021-09" db="EMBL/GenBank/DDBJ databases">
        <title>Genome analysis of Fictibacillus sp. KIGAM418 isolated from marine sediment.</title>
        <authorList>
            <person name="Seo M.-J."/>
            <person name="Cho E.-S."/>
            <person name="Hwang C.Y."/>
        </authorList>
    </citation>
    <scope>NUCLEOTIDE SEQUENCE</scope>
    <source>
        <strain evidence="1">KIGAM418</strain>
    </source>
</reference>
<protein>
    <submittedName>
        <fullName evidence="1">Uncharacterized protein</fullName>
    </submittedName>
</protein>
<keyword evidence="2" id="KW-1185">Reference proteome</keyword>
<accession>A0A9X2BFD3</accession>
<name>A0A9X2BFD3_9BACL</name>
<proteinExistence type="predicted"/>
<sequence length="84" mass="9840">MSKKAKIVFVISTLVFVIVLFSSIQRENTRKENLKAMGDYFNKKFELDEDLKSQYDNEFKVKVGKERYIVTLKNKKVVSAKKES</sequence>
<gene>
    <name evidence="1" type="ORF">LCY76_11410</name>
</gene>
<dbReference type="RefSeq" id="WP_248252723.1">
    <property type="nucleotide sequence ID" value="NZ_JAIWJX010000002.1"/>
</dbReference>